<sequence length="184" mass="19383">MRKLTVQTFVTLDGVAQDPGGFGELERGGWALGFFDDTSSRSATESILANDTFLLGRQTFEMLEKSWSQNTGPYADALNGIAKVVVTNTLRGSLPWNATALPGDPAQTVAELKEAPGGGILTYGSVTLVRTLLQHGLVDELVLGVHPLVLGTGTRLFDDGLANPLRLVDATPTATGVVALTYAP</sequence>
<evidence type="ECO:0000313" key="2">
    <source>
        <dbReference type="EMBL" id="TQM42928.1"/>
    </source>
</evidence>
<proteinExistence type="predicted"/>
<accession>A0A543GA08</accession>
<gene>
    <name evidence="2" type="ORF">FB388_0266</name>
</gene>
<reference evidence="2 3" key="1">
    <citation type="submission" date="2019-06" db="EMBL/GenBank/DDBJ databases">
        <title>Sequencing the genomes of 1000 actinobacteria strains.</title>
        <authorList>
            <person name="Klenk H.-P."/>
        </authorList>
    </citation>
    <scope>NUCLEOTIDE SEQUENCE [LARGE SCALE GENOMIC DNA]</scope>
    <source>
        <strain evidence="2 3">DSM 45511</strain>
    </source>
</reference>
<dbReference type="GO" id="GO:0008703">
    <property type="term" value="F:5-amino-6-(5-phosphoribosylamino)uracil reductase activity"/>
    <property type="evidence" value="ECO:0007669"/>
    <property type="project" value="InterPro"/>
</dbReference>
<dbReference type="GO" id="GO:0009231">
    <property type="term" value="P:riboflavin biosynthetic process"/>
    <property type="evidence" value="ECO:0007669"/>
    <property type="project" value="InterPro"/>
</dbReference>
<dbReference type="PANTHER" id="PTHR38011:SF2">
    <property type="entry name" value="BIFUNCTIONAL DEAMINASE-REDUCTASE DOMAIN PROTEIN"/>
    <property type="match status" value="1"/>
</dbReference>
<dbReference type="RefSeq" id="WP_142095774.1">
    <property type="nucleotide sequence ID" value="NZ_VFPH01000001.1"/>
</dbReference>
<name>A0A543GA08_9PSEU</name>
<feature type="domain" description="Bacterial bifunctional deaminase-reductase C-terminal" evidence="1">
    <location>
        <begin position="2"/>
        <end position="178"/>
    </location>
</feature>
<evidence type="ECO:0000259" key="1">
    <source>
        <dbReference type="Pfam" id="PF01872"/>
    </source>
</evidence>
<keyword evidence="3" id="KW-1185">Reference proteome</keyword>
<protein>
    <submittedName>
        <fullName evidence="2">Dihydrofolate reductase</fullName>
    </submittedName>
</protein>
<dbReference type="SUPFAM" id="SSF53597">
    <property type="entry name" value="Dihydrofolate reductase-like"/>
    <property type="match status" value="1"/>
</dbReference>
<dbReference type="OrthoDB" id="7342392at2"/>
<evidence type="ECO:0000313" key="3">
    <source>
        <dbReference type="Proteomes" id="UP000319818"/>
    </source>
</evidence>
<dbReference type="Gene3D" id="3.40.430.10">
    <property type="entry name" value="Dihydrofolate Reductase, subunit A"/>
    <property type="match status" value="1"/>
</dbReference>
<dbReference type="EMBL" id="VFPH01000001">
    <property type="protein sequence ID" value="TQM42928.1"/>
    <property type="molecule type" value="Genomic_DNA"/>
</dbReference>
<organism evidence="2 3">
    <name type="scientific">Pseudonocardia cypriaca</name>
    <dbReference type="NCBI Taxonomy" id="882449"/>
    <lineage>
        <taxon>Bacteria</taxon>
        <taxon>Bacillati</taxon>
        <taxon>Actinomycetota</taxon>
        <taxon>Actinomycetes</taxon>
        <taxon>Pseudonocardiales</taxon>
        <taxon>Pseudonocardiaceae</taxon>
        <taxon>Pseudonocardia</taxon>
    </lineage>
</organism>
<dbReference type="Pfam" id="PF01872">
    <property type="entry name" value="RibD_C"/>
    <property type="match status" value="1"/>
</dbReference>
<dbReference type="InterPro" id="IPR024072">
    <property type="entry name" value="DHFR-like_dom_sf"/>
</dbReference>
<dbReference type="Proteomes" id="UP000319818">
    <property type="component" value="Unassembled WGS sequence"/>
</dbReference>
<dbReference type="InterPro" id="IPR002734">
    <property type="entry name" value="RibDG_C"/>
</dbReference>
<dbReference type="InterPro" id="IPR050765">
    <property type="entry name" value="Riboflavin_Biosynth_HTPR"/>
</dbReference>
<comment type="caution">
    <text evidence="2">The sequence shown here is derived from an EMBL/GenBank/DDBJ whole genome shotgun (WGS) entry which is preliminary data.</text>
</comment>
<dbReference type="AlphaFoldDB" id="A0A543GA08"/>
<dbReference type="PANTHER" id="PTHR38011">
    <property type="entry name" value="DIHYDROFOLATE REDUCTASE FAMILY PROTEIN (AFU_ORTHOLOGUE AFUA_8G06820)"/>
    <property type="match status" value="1"/>
</dbReference>